<dbReference type="Proteomes" id="UP000016924">
    <property type="component" value="Unassembled WGS sequence"/>
</dbReference>
<dbReference type="EMBL" id="JH767600">
    <property type="protein sequence ID" value="EON68744.1"/>
    <property type="molecule type" value="Genomic_DNA"/>
</dbReference>
<evidence type="ECO:0000313" key="3">
    <source>
        <dbReference type="EMBL" id="EON68744.1"/>
    </source>
</evidence>
<dbReference type="GeneID" id="19905313"/>
<evidence type="ECO:0000256" key="2">
    <source>
        <dbReference type="SAM" id="MobiDB-lite"/>
    </source>
</evidence>
<feature type="compositionally biased region" description="Polar residues" evidence="2">
    <location>
        <begin position="11"/>
        <end position="22"/>
    </location>
</feature>
<proteinExistence type="predicted"/>
<dbReference type="RefSeq" id="XP_007784061.1">
    <property type="nucleotide sequence ID" value="XM_007785871.1"/>
</dbReference>
<evidence type="ECO:0000256" key="1">
    <source>
        <dbReference type="SAM" id="Coils"/>
    </source>
</evidence>
<keyword evidence="1" id="KW-0175">Coiled coil</keyword>
<keyword evidence="4" id="KW-1185">Reference proteome</keyword>
<protein>
    <submittedName>
        <fullName evidence="3">Uncharacterized protein</fullName>
    </submittedName>
</protein>
<feature type="coiled-coil region" evidence="1">
    <location>
        <begin position="54"/>
        <end position="88"/>
    </location>
</feature>
<reference evidence="4" key="1">
    <citation type="submission" date="2012-06" db="EMBL/GenBank/DDBJ databases">
        <title>The genome sequence of Coniosporium apollinis CBS 100218.</title>
        <authorList>
            <consortium name="The Broad Institute Genome Sequencing Platform"/>
            <person name="Cuomo C."/>
            <person name="Gorbushina A."/>
            <person name="Noack S."/>
            <person name="Walker B."/>
            <person name="Young S.K."/>
            <person name="Zeng Q."/>
            <person name="Gargeya S."/>
            <person name="Fitzgerald M."/>
            <person name="Haas B."/>
            <person name="Abouelleil A."/>
            <person name="Alvarado L."/>
            <person name="Arachchi H.M."/>
            <person name="Berlin A.M."/>
            <person name="Chapman S.B."/>
            <person name="Goldberg J."/>
            <person name="Griggs A."/>
            <person name="Gujja S."/>
            <person name="Hansen M."/>
            <person name="Howarth C."/>
            <person name="Imamovic A."/>
            <person name="Larimer J."/>
            <person name="McCowan C."/>
            <person name="Montmayeur A."/>
            <person name="Murphy C."/>
            <person name="Neiman D."/>
            <person name="Pearson M."/>
            <person name="Priest M."/>
            <person name="Roberts A."/>
            <person name="Saif S."/>
            <person name="Shea T."/>
            <person name="Sisk P."/>
            <person name="Sykes S."/>
            <person name="Wortman J."/>
            <person name="Nusbaum C."/>
            <person name="Birren B."/>
        </authorList>
    </citation>
    <scope>NUCLEOTIDE SEQUENCE [LARGE SCALE GENOMIC DNA]</scope>
    <source>
        <strain evidence="4">CBS 100218</strain>
    </source>
</reference>
<feature type="region of interest" description="Disordered" evidence="2">
    <location>
        <begin position="1"/>
        <end position="22"/>
    </location>
</feature>
<dbReference type="HOGENOM" id="CLU_2454655_0_0_1"/>
<gene>
    <name evidence="3" type="ORF">W97_08002</name>
</gene>
<accession>R7Z3Z5</accession>
<sequence>MAQIRPLPASGIQTGPTSTTRNAITHPEAVEMLRECHANAATWIKDLDISKRRAVTDHKRYEELDAEIDRLKKENADLTDELTRPKERL</sequence>
<dbReference type="AlphaFoldDB" id="R7Z3Z5"/>
<organism evidence="3 4">
    <name type="scientific">Coniosporium apollinis (strain CBS 100218)</name>
    <name type="common">Rock-inhabiting black yeast</name>
    <dbReference type="NCBI Taxonomy" id="1168221"/>
    <lineage>
        <taxon>Eukaryota</taxon>
        <taxon>Fungi</taxon>
        <taxon>Dikarya</taxon>
        <taxon>Ascomycota</taxon>
        <taxon>Pezizomycotina</taxon>
        <taxon>Dothideomycetes</taxon>
        <taxon>Dothideomycetes incertae sedis</taxon>
        <taxon>Coniosporium</taxon>
    </lineage>
</organism>
<name>R7Z3Z5_CONA1</name>
<evidence type="ECO:0000313" key="4">
    <source>
        <dbReference type="Proteomes" id="UP000016924"/>
    </source>
</evidence>